<dbReference type="InterPro" id="IPR050306">
    <property type="entry name" value="PfkB_Carbo_kinase"/>
</dbReference>
<evidence type="ECO:0000313" key="3">
    <source>
        <dbReference type="EMBL" id="STM40301.1"/>
    </source>
</evidence>
<reference evidence="3 4" key="1">
    <citation type="submission" date="2018-06" db="EMBL/GenBank/DDBJ databases">
        <authorList>
            <consortium name="Pathogen Informatics"/>
            <person name="Doyle S."/>
        </authorList>
    </citation>
    <scope>NUCLEOTIDE SEQUENCE [LARGE SCALE GENOMIC DNA]</scope>
    <source>
        <strain evidence="3 4">NCTC8500</strain>
    </source>
</reference>
<accession>A0A2R9VZU1</accession>
<evidence type="ECO:0000256" key="1">
    <source>
        <dbReference type="ARBA" id="ARBA00022679"/>
    </source>
</evidence>
<organism evidence="3 4">
    <name type="scientific">Escherichia coli</name>
    <dbReference type="NCBI Taxonomy" id="562"/>
    <lineage>
        <taxon>Bacteria</taxon>
        <taxon>Pseudomonadati</taxon>
        <taxon>Pseudomonadota</taxon>
        <taxon>Gammaproteobacteria</taxon>
        <taxon>Enterobacterales</taxon>
        <taxon>Enterobacteriaceae</taxon>
        <taxon>Escherichia</taxon>
    </lineage>
</organism>
<dbReference type="GO" id="GO:0008906">
    <property type="term" value="F:inosine kinase activity"/>
    <property type="evidence" value="ECO:0007669"/>
    <property type="project" value="TreeGrafter"/>
</dbReference>
<dbReference type="PROSITE" id="PS00584">
    <property type="entry name" value="PFKB_KINASES_2"/>
    <property type="match status" value="1"/>
</dbReference>
<proteinExistence type="predicted"/>
<dbReference type="NCBIfam" id="NF011655">
    <property type="entry name" value="PRK15074.1"/>
    <property type="match status" value="1"/>
</dbReference>
<dbReference type="Proteomes" id="UP000254429">
    <property type="component" value="Unassembled WGS sequence"/>
</dbReference>
<sequence>MKAIEYAKKYNVPVVLTLGTKFVIAENPQWWQQFLKDHVSILAMNEDEAEALTGESDPLLASDKALDWVDLVLCTAGPIGLYMAGFTEDEAKRKTQHPLLPGAIAEFNQYEFSRAMRHKDCQNPLRVYSHIAPYMGGPEKIMNTNGAGDGALAALLHDITANSYHRSNVPNSSKHKFTWLTYSSLAQVCKYANRVSYQVLNQHSPRLTRGLPEREDSLEESYWDR</sequence>
<keyword evidence="2 3" id="KW-0418">Kinase</keyword>
<dbReference type="CDD" id="cd00287">
    <property type="entry name" value="ribokinase_pfkB_like"/>
    <property type="match status" value="1"/>
</dbReference>
<dbReference type="AlphaFoldDB" id="A0A2R9VZU1"/>
<dbReference type="EMBL" id="UGFG01000001">
    <property type="protein sequence ID" value="STM40301.1"/>
    <property type="molecule type" value="Genomic_DNA"/>
</dbReference>
<dbReference type="SUPFAM" id="SSF53613">
    <property type="entry name" value="Ribokinase-like"/>
    <property type="match status" value="1"/>
</dbReference>
<dbReference type="Gene3D" id="3.40.1190.20">
    <property type="match status" value="1"/>
</dbReference>
<dbReference type="InterPro" id="IPR029056">
    <property type="entry name" value="Ribokinase-like"/>
</dbReference>
<dbReference type="PANTHER" id="PTHR43085">
    <property type="entry name" value="HEXOKINASE FAMILY MEMBER"/>
    <property type="match status" value="1"/>
</dbReference>
<evidence type="ECO:0000313" key="4">
    <source>
        <dbReference type="Proteomes" id="UP000254429"/>
    </source>
</evidence>
<protein>
    <submittedName>
        <fullName evidence="3">Inosine-guanosine kinase</fullName>
        <ecNumber evidence="3">2.7.1.73</ecNumber>
    </submittedName>
</protein>
<dbReference type="EC" id="2.7.1.73" evidence="3"/>
<gene>
    <name evidence="3" type="primary">gsk_1</name>
    <name evidence="3" type="ORF">NCTC8500_04149</name>
</gene>
<dbReference type="PANTHER" id="PTHR43085:SF37">
    <property type="entry name" value="GUANOSINE-INOSINE KINASE"/>
    <property type="match status" value="1"/>
</dbReference>
<dbReference type="InterPro" id="IPR002173">
    <property type="entry name" value="Carboh/pur_kinase_PfkB_CS"/>
</dbReference>
<name>A0A2R9VZU1_ECOLX</name>
<evidence type="ECO:0000256" key="2">
    <source>
        <dbReference type="ARBA" id="ARBA00022777"/>
    </source>
</evidence>
<keyword evidence="1 3" id="KW-0808">Transferase</keyword>